<dbReference type="Proteomes" id="UP001596108">
    <property type="component" value="Unassembled WGS sequence"/>
</dbReference>
<organism evidence="1 2">
    <name type="scientific">Cohnella yongneupensis</name>
    <dbReference type="NCBI Taxonomy" id="425006"/>
    <lineage>
        <taxon>Bacteria</taxon>
        <taxon>Bacillati</taxon>
        <taxon>Bacillota</taxon>
        <taxon>Bacilli</taxon>
        <taxon>Bacillales</taxon>
        <taxon>Paenibacillaceae</taxon>
        <taxon>Cohnella</taxon>
    </lineage>
</organism>
<name>A0ABW0R632_9BACL</name>
<sequence>MRGLTAFLRRYGIAKEDSVYACTDRGLYRLSSIGGRLSLMAVKLGMQVTDIDTSGSQLYMATLFDGVQRIEKP</sequence>
<dbReference type="EMBL" id="JBHSNC010000056">
    <property type="protein sequence ID" value="MFC5531964.1"/>
    <property type="molecule type" value="Genomic_DNA"/>
</dbReference>
<protein>
    <submittedName>
        <fullName evidence="1">Uncharacterized protein</fullName>
    </submittedName>
</protein>
<dbReference type="RefSeq" id="WP_378113920.1">
    <property type="nucleotide sequence ID" value="NZ_JBHSNC010000056.1"/>
</dbReference>
<gene>
    <name evidence="1" type="ORF">ACFPQ4_21320</name>
</gene>
<accession>A0ABW0R632</accession>
<evidence type="ECO:0000313" key="2">
    <source>
        <dbReference type="Proteomes" id="UP001596108"/>
    </source>
</evidence>
<reference evidence="2" key="1">
    <citation type="journal article" date="2019" name="Int. J. Syst. Evol. Microbiol.">
        <title>The Global Catalogue of Microorganisms (GCM) 10K type strain sequencing project: providing services to taxonomists for standard genome sequencing and annotation.</title>
        <authorList>
            <consortium name="The Broad Institute Genomics Platform"/>
            <consortium name="The Broad Institute Genome Sequencing Center for Infectious Disease"/>
            <person name="Wu L."/>
            <person name="Ma J."/>
        </authorList>
    </citation>
    <scope>NUCLEOTIDE SEQUENCE [LARGE SCALE GENOMIC DNA]</scope>
    <source>
        <strain evidence="2">CGMCC 1.18578</strain>
    </source>
</reference>
<comment type="caution">
    <text evidence="1">The sequence shown here is derived from an EMBL/GenBank/DDBJ whole genome shotgun (WGS) entry which is preliminary data.</text>
</comment>
<keyword evidence="2" id="KW-1185">Reference proteome</keyword>
<proteinExistence type="predicted"/>
<evidence type="ECO:0000313" key="1">
    <source>
        <dbReference type="EMBL" id="MFC5531964.1"/>
    </source>
</evidence>